<dbReference type="Pfam" id="PF02485">
    <property type="entry name" value="Branch"/>
    <property type="match status" value="1"/>
</dbReference>
<evidence type="ECO:0000256" key="1">
    <source>
        <dbReference type="ARBA" id="ARBA00004606"/>
    </source>
</evidence>
<sequence length="421" mass="47564">MKGGIFFSSSTMEKKLAFSVFLISFFILSIFTYLNTSLLSSVPTINSFLSKLSGDGRGPPVGANLLTAPMPPPAPEVPCLAYLISGSKGDLDQLWRALHALYHPHNLYVLHLDLDSPATERRELSALVGNHSLFSKVGNVHVITKSNMVTYRGPTMVANTLHACAILLRKKKRWDWFINLSASDYPLVTQDDLLFTFSKLPRHLNFVEHTSKLGWKEGERAMPVIIDPGLYKKNKSEIFWVSPKRELPDAFKLFTGSAWMALSRDFVEFCVYGWDNLPRILLMYYTNFVSSPEGYFQTVICNSPEFNSTVVNHDLHYISWDIPPRQHPHILSLNDTEKMIKSNAPFARKFKKDDVALDRIDKELLRLGEENFAPGGWCSGKPLCTGVGDEMRLSPGPASFRLARLMDRLVQKDAFKVKQCV</sequence>
<dbReference type="Proteomes" id="UP001412067">
    <property type="component" value="Unassembled WGS sequence"/>
</dbReference>
<evidence type="ECO:0000256" key="2">
    <source>
        <dbReference type="ARBA" id="ARBA00022676"/>
    </source>
</evidence>
<keyword evidence="6" id="KW-0812">Transmembrane</keyword>
<gene>
    <name evidence="7" type="ORF">KSP40_PGU008348</name>
</gene>
<dbReference type="InterPro" id="IPR003406">
    <property type="entry name" value="Glyco_trans_14"/>
</dbReference>
<keyword evidence="6" id="KW-1133">Transmembrane helix</keyword>
<dbReference type="EMBL" id="JBBWWR010000013">
    <property type="protein sequence ID" value="KAK8956111.1"/>
    <property type="molecule type" value="Genomic_DNA"/>
</dbReference>
<evidence type="ECO:0000256" key="4">
    <source>
        <dbReference type="ARBA" id="ARBA00023136"/>
    </source>
</evidence>
<name>A0ABR2M284_9ASPA</name>
<evidence type="ECO:0000256" key="3">
    <source>
        <dbReference type="ARBA" id="ARBA00022679"/>
    </source>
</evidence>
<comment type="subcellular location">
    <subcellularLocation>
        <location evidence="1">Membrane</location>
        <topology evidence="1">Single-pass type II membrane protein</topology>
    </subcellularLocation>
</comment>
<comment type="caution">
    <text evidence="7">The sequence shown here is derived from an EMBL/GenBank/DDBJ whole genome shotgun (WGS) entry which is preliminary data.</text>
</comment>
<keyword evidence="8" id="KW-1185">Reference proteome</keyword>
<protein>
    <submittedName>
        <fullName evidence="7">Uncharacterized protein</fullName>
    </submittedName>
</protein>
<evidence type="ECO:0000313" key="8">
    <source>
        <dbReference type="Proteomes" id="UP001412067"/>
    </source>
</evidence>
<evidence type="ECO:0000313" key="7">
    <source>
        <dbReference type="EMBL" id="KAK8956111.1"/>
    </source>
</evidence>
<feature type="transmembrane region" description="Helical" evidence="6">
    <location>
        <begin position="16"/>
        <end position="34"/>
    </location>
</feature>
<evidence type="ECO:0000256" key="6">
    <source>
        <dbReference type="SAM" id="Phobius"/>
    </source>
</evidence>
<reference evidence="7 8" key="1">
    <citation type="journal article" date="2022" name="Nat. Plants">
        <title>Genomes of leafy and leafless Platanthera orchids illuminate the evolution of mycoheterotrophy.</title>
        <authorList>
            <person name="Li M.H."/>
            <person name="Liu K.W."/>
            <person name="Li Z."/>
            <person name="Lu H.C."/>
            <person name="Ye Q.L."/>
            <person name="Zhang D."/>
            <person name="Wang J.Y."/>
            <person name="Li Y.F."/>
            <person name="Zhong Z.M."/>
            <person name="Liu X."/>
            <person name="Yu X."/>
            <person name="Liu D.K."/>
            <person name="Tu X.D."/>
            <person name="Liu B."/>
            <person name="Hao Y."/>
            <person name="Liao X.Y."/>
            <person name="Jiang Y.T."/>
            <person name="Sun W.H."/>
            <person name="Chen J."/>
            <person name="Chen Y.Q."/>
            <person name="Ai Y."/>
            <person name="Zhai J.W."/>
            <person name="Wu S.S."/>
            <person name="Zhou Z."/>
            <person name="Hsiao Y.Y."/>
            <person name="Wu W.L."/>
            <person name="Chen Y.Y."/>
            <person name="Lin Y.F."/>
            <person name="Hsu J.L."/>
            <person name="Li C.Y."/>
            <person name="Wang Z.W."/>
            <person name="Zhao X."/>
            <person name="Zhong W.Y."/>
            <person name="Ma X.K."/>
            <person name="Ma L."/>
            <person name="Huang J."/>
            <person name="Chen G.Z."/>
            <person name="Huang M.Z."/>
            <person name="Huang L."/>
            <person name="Peng D.H."/>
            <person name="Luo Y.B."/>
            <person name="Zou S.Q."/>
            <person name="Chen S.P."/>
            <person name="Lan S."/>
            <person name="Tsai W.C."/>
            <person name="Van de Peer Y."/>
            <person name="Liu Z.J."/>
        </authorList>
    </citation>
    <scope>NUCLEOTIDE SEQUENCE [LARGE SCALE GENOMIC DNA]</scope>
    <source>
        <strain evidence="7">Lor288</strain>
    </source>
</reference>
<proteinExistence type="predicted"/>
<keyword evidence="4 6" id="KW-0472">Membrane</keyword>
<organism evidence="7 8">
    <name type="scientific">Platanthera guangdongensis</name>
    <dbReference type="NCBI Taxonomy" id="2320717"/>
    <lineage>
        <taxon>Eukaryota</taxon>
        <taxon>Viridiplantae</taxon>
        <taxon>Streptophyta</taxon>
        <taxon>Embryophyta</taxon>
        <taxon>Tracheophyta</taxon>
        <taxon>Spermatophyta</taxon>
        <taxon>Magnoliopsida</taxon>
        <taxon>Liliopsida</taxon>
        <taxon>Asparagales</taxon>
        <taxon>Orchidaceae</taxon>
        <taxon>Orchidoideae</taxon>
        <taxon>Orchideae</taxon>
        <taxon>Orchidinae</taxon>
        <taxon>Platanthera</taxon>
    </lineage>
</organism>
<dbReference type="PANTHER" id="PTHR45719:SF7">
    <property type="entry name" value="OS01G0201100 PROTEIN"/>
    <property type="match status" value="1"/>
</dbReference>
<keyword evidence="3" id="KW-0808">Transferase</keyword>
<evidence type="ECO:0000256" key="5">
    <source>
        <dbReference type="ARBA" id="ARBA00023180"/>
    </source>
</evidence>
<dbReference type="PANTHER" id="PTHR45719">
    <property type="entry name" value="GLYCOSYLTRANSFERASE"/>
    <property type="match status" value="1"/>
</dbReference>
<keyword evidence="2" id="KW-0328">Glycosyltransferase</keyword>
<keyword evidence="5" id="KW-0325">Glycoprotein</keyword>
<dbReference type="InterPro" id="IPR044610">
    <property type="entry name" value="GLCAT14A/B/C"/>
</dbReference>
<accession>A0ABR2M284</accession>